<evidence type="ECO:0000259" key="2">
    <source>
        <dbReference type="Pfam" id="PF01548"/>
    </source>
</evidence>
<dbReference type="InterPro" id="IPR002525">
    <property type="entry name" value="Transp_IS110-like_N"/>
</dbReference>
<dbReference type="PANTHER" id="PTHR33055">
    <property type="entry name" value="TRANSPOSASE FOR INSERTION SEQUENCE ELEMENT IS1111A"/>
    <property type="match status" value="1"/>
</dbReference>
<sequence>MLTIGVDAHKKLHVAVAVDEAGRIVGQWRGDNCPEGWDAVTTWARELGAARRWGIEGAGSYGQGLARHLVALGEVVYEVNSRLTAHGRRGARQPGKSDALDAAAIARAVLREGDALPRIQPADEAAILDLLVTEREAAQAEATRLRNQVHALLHQLDPHYRRQIPSLITAAGLAALEQYQATSRHPLDQARAAVVRRLGQRLRLAVEQAAELARQIEERAEARFSPLMGVYGVKGLTAGALAGILGQRRFASEAQLAAYAGVAPLEASSAGATRHRLNRGGNRRLNAILYRIALTQARSSPDGRPYVQRRMAEGKTWREAIRALKRYLVRAIWRRWQECRPPQVAPSATVAA</sequence>
<dbReference type="GO" id="GO:0004803">
    <property type="term" value="F:transposase activity"/>
    <property type="evidence" value="ECO:0007669"/>
    <property type="project" value="InterPro"/>
</dbReference>
<dbReference type="GO" id="GO:0003677">
    <property type="term" value="F:DNA binding"/>
    <property type="evidence" value="ECO:0007669"/>
    <property type="project" value="InterPro"/>
</dbReference>
<dbReference type="EMBL" id="CADCWM010000143">
    <property type="protein sequence ID" value="CAA9546238.1"/>
    <property type="molecule type" value="Genomic_DNA"/>
</dbReference>
<evidence type="ECO:0000256" key="1">
    <source>
        <dbReference type="SAM" id="Coils"/>
    </source>
</evidence>
<keyword evidence="1" id="KW-0175">Coiled coil</keyword>
<dbReference type="GO" id="GO:0006313">
    <property type="term" value="P:DNA transposition"/>
    <property type="evidence" value="ECO:0007669"/>
    <property type="project" value="InterPro"/>
</dbReference>
<reference evidence="4" key="1">
    <citation type="submission" date="2020-02" db="EMBL/GenBank/DDBJ databases">
        <authorList>
            <person name="Meier V. D."/>
        </authorList>
    </citation>
    <scope>NUCLEOTIDE SEQUENCE</scope>
    <source>
        <strain evidence="4">AVDCRST_MAG88</strain>
    </source>
</reference>
<dbReference type="PANTHER" id="PTHR33055:SF16">
    <property type="entry name" value="TRANSPOSASE FOR INSERTION SEQUENCE ELEMENT IS1547"/>
    <property type="match status" value="1"/>
</dbReference>
<proteinExistence type="predicted"/>
<accession>A0A6J4UFW7</accession>
<feature type="coiled-coil region" evidence="1">
    <location>
        <begin position="128"/>
        <end position="155"/>
    </location>
</feature>
<dbReference type="InterPro" id="IPR003346">
    <property type="entry name" value="Transposase_20"/>
</dbReference>
<protein>
    <submittedName>
        <fullName evidence="4">Uncharacterized protein</fullName>
    </submittedName>
</protein>
<feature type="domain" description="Transposase IS110-like N-terminal" evidence="2">
    <location>
        <begin position="4"/>
        <end position="156"/>
    </location>
</feature>
<dbReference type="Pfam" id="PF01548">
    <property type="entry name" value="DEDD_Tnp_IS110"/>
    <property type="match status" value="1"/>
</dbReference>
<dbReference type="Pfam" id="PF02371">
    <property type="entry name" value="Transposase_20"/>
    <property type="match status" value="1"/>
</dbReference>
<evidence type="ECO:0000259" key="3">
    <source>
        <dbReference type="Pfam" id="PF02371"/>
    </source>
</evidence>
<organism evidence="4">
    <name type="scientific">uncultured Thermomicrobiales bacterium</name>
    <dbReference type="NCBI Taxonomy" id="1645740"/>
    <lineage>
        <taxon>Bacteria</taxon>
        <taxon>Pseudomonadati</taxon>
        <taxon>Thermomicrobiota</taxon>
        <taxon>Thermomicrobia</taxon>
        <taxon>Thermomicrobiales</taxon>
        <taxon>environmental samples</taxon>
    </lineage>
</organism>
<dbReference type="InterPro" id="IPR047650">
    <property type="entry name" value="Transpos_IS110"/>
</dbReference>
<name>A0A6J4UFW7_9BACT</name>
<feature type="domain" description="Transposase IS116/IS110/IS902 C-terminal" evidence="3">
    <location>
        <begin position="227"/>
        <end position="308"/>
    </location>
</feature>
<gene>
    <name evidence="4" type="ORF">AVDCRST_MAG88-428</name>
</gene>
<dbReference type="NCBIfam" id="NF033542">
    <property type="entry name" value="transpos_IS110"/>
    <property type="match status" value="1"/>
</dbReference>
<evidence type="ECO:0000313" key="4">
    <source>
        <dbReference type="EMBL" id="CAA9546238.1"/>
    </source>
</evidence>
<dbReference type="AlphaFoldDB" id="A0A6J4UFW7"/>